<protein>
    <recommendedName>
        <fullName evidence="1">glutathione transferase</fullName>
        <ecNumber evidence="1">2.5.1.18</ecNumber>
    </recommendedName>
</protein>
<feature type="domain" description="GST N-terminal" evidence="6">
    <location>
        <begin position="4"/>
        <end position="83"/>
    </location>
</feature>
<dbReference type="EC" id="2.5.1.18" evidence="1"/>
<name>A0A371EL06_MUCPR</name>
<dbReference type="Gene3D" id="1.20.1050.10">
    <property type="match status" value="1"/>
</dbReference>
<organism evidence="8 9">
    <name type="scientific">Mucuna pruriens</name>
    <name type="common">Velvet bean</name>
    <name type="synonym">Dolichos pruriens</name>
    <dbReference type="NCBI Taxonomy" id="157652"/>
    <lineage>
        <taxon>Eukaryota</taxon>
        <taxon>Viridiplantae</taxon>
        <taxon>Streptophyta</taxon>
        <taxon>Embryophyta</taxon>
        <taxon>Tracheophyta</taxon>
        <taxon>Spermatophyta</taxon>
        <taxon>Magnoliopsida</taxon>
        <taxon>eudicotyledons</taxon>
        <taxon>Gunneridae</taxon>
        <taxon>Pentapetalae</taxon>
        <taxon>rosids</taxon>
        <taxon>fabids</taxon>
        <taxon>Fabales</taxon>
        <taxon>Fabaceae</taxon>
        <taxon>Papilionoideae</taxon>
        <taxon>50 kb inversion clade</taxon>
        <taxon>NPAAA clade</taxon>
        <taxon>indigoferoid/millettioid clade</taxon>
        <taxon>Phaseoleae</taxon>
        <taxon>Mucuna</taxon>
    </lineage>
</organism>
<dbReference type="PROSITE" id="PS50405">
    <property type="entry name" value="GST_CTER"/>
    <property type="match status" value="1"/>
</dbReference>
<evidence type="ECO:0000259" key="7">
    <source>
        <dbReference type="PROSITE" id="PS50405"/>
    </source>
</evidence>
<dbReference type="InterPro" id="IPR004045">
    <property type="entry name" value="Glutathione_S-Trfase_N"/>
</dbReference>
<dbReference type="InterPro" id="IPR010987">
    <property type="entry name" value="Glutathione-S-Trfase_C-like"/>
</dbReference>
<evidence type="ECO:0000256" key="4">
    <source>
        <dbReference type="ARBA" id="ARBA00025743"/>
    </source>
</evidence>
<dbReference type="Proteomes" id="UP000257109">
    <property type="component" value="Unassembled WGS sequence"/>
</dbReference>
<dbReference type="SFLD" id="SFLDG00358">
    <property type="entry name" value="Main_(cytGST)"/>
    <property type="match status" value="1"/>
</dbReference>
<dbReference type="OrthoDB" id="4951845at2759"/>
<evidence type="ECO:0000256" key="5">
    <source>
        <dbReference type="ARBA" id="ARBA00047960"/>
    </source>
</evidence>
<dbReference type="Pfam" id="PF02798">
    <property type="entry name" value="GST_N"/>
    <property type="match status" value="1"/>
</dbReference>
<keyword evidence="3" id="KW-0808">Transferase</keyword>
<dbReference type="GO" id="GO:0005737">
    <property type="term" value="C:cytoplasm"/>
    <property type="evidence" value="ECO:0007669"/>
    <property type="project" value="TreeGrafter"/>
</dbReference>
<dbReference type="InterPro" id="IPR036249">
    <property type="entry name" value="Thioredoxin-like_sf"/>
</dbReference>
<dbReference type="FunFam" id="3.40.30.10:FF:000044">
    <property type="entry name" value="Glutathione S-transferase GSTU6"/>
    <property type="match status" value="1"/>
</dbReference>
<dbReference type="SUPFAM" id="SSF52833">
    <property type="entry name" value="Thioredoxin-like"/>
    <property type="match status" value="1"/>
</dbReference>
<dbReference type="PANTHER" id="PTHR11260">
    <property type="entry name" value="GLUTATHIONE S-TRANSFERASE, GST, SUPERFAMILY, GST DOMAIN CONTAINING"/>
    <property type="match status" value="1"/>
</dbReference>
<dbReference type="EMBL" id="QJKJ01013305">
    <property type="protein sequence ID" value="RDX66720.1"/>
    <property type="molecule type" value="Genomic_DNA"/>
</dbReference>
<comment type="caution">
    <text evidence="8">The sequence shown here is derived from an EMBL/GenBank/DDBJ whole genome shotgun (WGS) entry which is preliminary data.</text>
</comment>
<reference evidence="8" key="1">
    <citation type="submission" date="2018-05" db="EMBL/GenBank/DDBJ databases">
        <title>Draft genome of Mucuna pruriens seed.</title>
        <authorList>
            <person name="Nnadi N.E."/>
            <person name="Vos R."/>
            <person name="Hasami M.H."/>
            <person name="Devisetty U.K."/>
            <person name="Aguiy J.C."/>
        </authorList>
    </citation>
    <scope>NUCLEOTIDE SEQUENCE [LARGE SCALE GENOMIC DNA]</scope>
    <source>
        <strain evidence="8">JCA_2017</strain>
    </source>
</reference>
<dbReference type="FunFam" id="1.20.1050.10:FF:000016">
    <property type="entry name" value="Glutathione S-transferase U9"/>
    <property type="match status" value="1"/>
</dbReference>
<evidence type="ECO:0000256" key="2">
    <source>
        <dbReference type="ARBA" id="ARBA00022575"/>
    </source>
</evidence>
<proteinExistence type="inferred from homology"/>
<dbReference type="SUPFAM" id="SSF47616">
    <property type="entry name" value="GST C-terminal domain-like"/>
    <property type="match status" value="1"/>
</dbReference>
<keyword evidence="9" id="KW-1185">Reference proteome</keyword>
<evidence type="ECO:0000313" key="8">
    <source>
        <dbReference type="EMBL" id="RDX66720.1"/>
    </source>
</evidence>
<dbReference type="InterPro" id="IPR040079">
    <property type="entry name" value="Glutathione_S-Trfase"/>
</dbReference>
<evidence type="ECO:0000256" key="1">
    <source>
        <dbReference type="ARBA" id="ARBA00012452"/>
    </source>
</evidence>
<dbReference type="InterPro" id="IPR036282">
    <property type="entry name" value="Glutathione-S-Trfase_C_sf"/>
</dbReference>
<dbReference type="CDD" id="cd03058">
    <property type="entry name" value="GST_N_Tau"/>
    <property type="match status" value="1"/>
</dbReference>
<dbReference type="Pfam" id="PF00043">
    <property type="entry name" value="GST_C"/>
    <property type="match status" value="1"/>
</dbReference>
<dbReference type="InterPro" id="IPR004046">
    <property type="entry name" value="GST_C"/>
</dbReference>
<comment type="similarity">
    <text evidence="4">Belongs to the GST superfamily. Tau family.</text>
</comment>
<evidence type="ECO:0000256" key="3">
    <source>
        <dbReference type="ARBA" id="ARBA00022679"/>
    </source>
</evidence>
<comment type="catalytic activity">
    <reaction evidence="5">
        <text>RX + glutathione = an S-substituted glutathione + a halide anion + H(+)</text>
        <dbReference type="Rhea" id="RHEA:16437"/>
        <dbReference type="ChEBI" id="CHEBI:15378"/>
        <dbReference type="ChEBI" id="CHEBI:16042"/>
        <dbReference type="ChEBI" id="CHEBI:17792"/>
        <dbReference type="ChEBI" id="CHEBI:57925"/>
        <dbReference type="ChEBI" id="CHEBI:90779"/>
        <dbReference type="EC" id="2.5.1.18"/>
    </reaction>
</comment>
<dbReference type="PANTHER" id="PTHR11260:SF773">
    <property type="entry name" value="GLUTATHIONE S-TRANSFERASE U26"/>
    <property type="match status" value="1"/>
</dbReference>
<dbReference type="InterPro" id="IPR045073">
    <property type="entry name" value="Omega/Tau-like"/>
</dbReference>
<dbReference type="AlphaFoldDB" id="A0A371EL06"/>
<evidence type="ECO:0000313" key="9">
    <source>
        <dbReference type="Proteomes" id="UP000257109"/>
    </source>
</evidence>
<dbReference type="InterPro" id="IPR045074">
    <property type="entry name" value="GST_C_Tau"/>
</dbReference>
<gene>
    <name evidence="8" type="primary">GSTU17</name>
    <name evidence="8" type="ORF">CR513_54483</name>
</gene>
<dbReference type="SFLD" id="SFLDG01152">
    <property type="entry name" value="Main.3:_Omega-_and_Tau-like"/>
    <property type="match status" value="1"/>
</dbReference>
<dbReference type="GO" id="GO:0004364">
    <property type="term" value="F:glutathione transferase activity"/>
    <property type="evidence" value="ECO:0007669"/>
    <property type="project" value="UniProtKB-EC"/>
</dbReference>
<dbReference type="STRING" id="157652.A0A371EL06"/>
<evidence type="ECO:0000259" key="6">
    <source>
        <dbReference type="PROSITE" id="PS50404"/>
    </source>
</evidence>
<keyword evidence="2" id="KW-0216">Detoxification</keyword>
<sequence>MAKSEVKLIGKWSSPYVIRVKIALNIKSVEYENIEDSLNPKSELLLKSNPVYARVPVLIHHDRPISESLVILDYIDETWSTAPSILPSDPYDRAIARFWGVYIDDKCFPSIKKVMAVEGEEERKRSFEVLEEVLERVEGAFRECSKGKPFFAGDTIGFLDIVFGCFLGWMSVVEHKYERKVLVEAKTPALVKWAERFVAEPAVKGLIPDALKLVDLSKILQIKWRAALANK</sequence>
<dbReference type="CDD" id="cd03185">
    <property type="entry name" value="GST_C_Tau"/>
    <property type="match status" value="1"/>
</dbReference>
<feature type="non-terminal residue" evidence="8">
    <location>
        <position position="1"/>
    </location>
</feature>
<dbReference type="PROSITE" id="PS50404">
    <property type="entry name" value="GST_NTER"/>
    <property type="match status" value="1"/>
</dbReference>
<feature type="domain" description="GST C-terminal" evidence="7">
    <location>
        <begin position="89"/>
        <end position="226"/>
    </location>
</feature>
<dbReference type="Gene3D" id="3.40.30.10">
    <property type="entry name" value="Glutaredoxin"/>
    <property type="match status" value="1"/>
</dbReference>
<accession>A0A371EL06</accession>
<dbReference type="GO" id="GO:0006749">
    <property type="term" value="P:glutathione metabolic process"/>
    <property type="evidence" value="ECO:0007669"/>
    <property type="project" value="InterPro"/>
</dbReference>
<dbReference type="GO" id="GO:0009407">
    <property type="term" value="P:toxin catabolic process"/>
    <property type="evidence" value="ECO:0007669"/>
    <property type="project" value="UniProtKB-ARBA"/>
</dbReference>
<dbReference type="SFLD" id="SFLDS00019">
    <property type="entry name" value="Glutathione_Transferase_(cytos"/>
    <property type="match status" value="1"/>
</dbReference>